<name>A0A9D1UZZ9_9BACT</name>
<evidence type="ECO:0000313" key="3">
    <source>
        <dbReference type="Proteomes" id="UP000824202"/>
    </source>
</evidence>
<reference evidence="2" key="2">
    <citation type="submission" date="2021-04" db="EMBL/GenBank/DDBJ databases">
        <authorList>
            <person name="Gilroy R."/>
        </authorList>
    </citation>
    <scope>NUCLEOTIDE SEQUENCE</scope>
    <source>
        <strain evidence="2">23274</strain>
    </source>
</reference>
<comment type="caution">
    <text evidence="2">The sequence shown here is derived from an EMBL/GenBank/DDBJ whole genome shotgun (WGS) entry which is preliminary data.</text>
</comment>
<sequence>MATFKFVTIGENLGTRVLGEKVRNMLLPMILGNEKVVLDFEGVNVVSNSFADECLAKLLLSMPLEELKRRTTFRGVNNFVRKNIAVAFKRRMLIMKA</sequence>
<organism evidence="2 3">
    <name type="scientific">Candidatus Odoribacter faecigallinarum</name>
    <dbReference type="NCBI Taxonomy" id="2838706"/>
    <lineage>
        <taxon>Bacteria</taxon>
        <taxon>Pseudomonadati</taxon>
        <taxon>Bacteroidota</taxon>
        <taxon>Bacteroidia</taxon>
        <taxon>Bacteroidales</taxon>
        <taxon>Odoribacteraceae</taxon>
        <taxon>Odoribacter</taxon>
    </lineage>
</organism>
<dbReference type="Pfam" id="PF14213">
    <property type="entry name" value="DUF4325"/>
    <property type="match status" value="1"/>
</dbReference>
<dbReference type="EMBL" id="DXFT01000100">
    <property type="protein sequence ID" value="HIX03499.1"/>
    <property type="molecule type" value="Genomic_DNA"/>
</dbReference>
<proteinExistence type="predicted"/>
<gene>
    <name evidence="2" type="ORF">H9863_05200</name>
</gene>
<evidence type="ECO:0000259" key="1">
    <source>
        <dbReference type="Pfam" id="PF14213"/>
    </source>
</evidence>
<dbReference type="Proteomes" id="UP000824202">
    <property type="component" value="Unassembled WGS sequence"/>
</dbReference>
<dbReference type="AlphaFoldDB" id="A0A9D1UZZ9"/>
<accession>A0A9D1UZZ9</accession>
<evidence type="ECO:0000313" key="2">
    <source>
        <dbReference type="EMBL" id="HIX03499.1"/>
    </source>
</evidence>
<feature type="domain" description="DUF4325" evidence="1">
    <location>
        <begin position="19"/>
        <end position="78"/>
    </location>
</feature>
<dbReference type="InterPro" id="IPR025474">
    <property type="entry name" value="DUF4325"/>
</dbReference>
<reference evidence="2" key="1">
    <citation type="journal article" date="2021" name="PeerJ">
        <title>Extensive microbial diversity within the chicken gut microbiome revealed by metagenomics and culture.</title>
        <authorList>
            <person name="Gilroy R."/>
            <person name="Ravi A."/>
            <person name="Getino M."/>
            <person name="Pursley I."/>
            <person name="Horton D.L."/>
            <person name="Alikhan N.F."/>
            <person name="Baker D."/>
            <person name="Gharbi K."/>
            <person name="Hall N."/>
            <person name="Watson M."/>
            <person name="Adriaenssens E.M."/>
            <person name="Foster-Nyarko E."/>
            <person name="Jarju S."/>
            <person name="Secka A."/>
            <person name="Antonio M."/>
            <person name="Oren A."/>
            <person name="Chaudhuri R.R."/>
            <person name="La Ragione R."/>
            <person name="Hildebrand F."/>
            <person name="Pallen M.J."/>
        </authorList>
    </citation>
    <scope>NUCLEOTIDE SEQUENCE</scope>
    <source>
        <strain evidence="2">23274</strain>
    </source>
</reference>
<protein>
    <submittedName>
        <fullName evidence="2">STAS-like domain-containing protein</fullName>
    </submittedName>
</protein>